<proteinExistence type="predicted"/>
<evidence type="ECO:0000313" key="2">
    <source>
        <dbReference type="Proteomes" id="UP000325081"/>
    </source>
</evidence>
<name>A0A5A7PZR4_STRAF</name>
<accession>A0A5A7PZR4</accession>
<protein>
    <submittedName>
        <fullName evidence="1">DNA replication and repair protein RecF</fullName>
    </submittedName>
</protein>
<dbReference type="EMBL" id="BKCP01005461">
    <property type="protein sequence ID" value="GER38146.1"/>
    <property type="molecule type" value="Genomic_DNA"/>
</dbReference>
<keyword evidence="2" id="KW-1185">Reference proteome</keyword>
<dbReference type="Proteomes" id="UP000325081">
    <property type="component" value="Unassembled WGS sequence"/>
</dbReference>
<evidence type="ECO:0000313" key="1">
    <source>
        <dbReference type="EMBL" id="GER38146.1"/>
    </source>
</evidence>
<gene>
    <name evidence="1" type="ORF">STAS_14625</name>
</gene>
<dbReference type="AlphaFoldDB" id="A0A5A7PZR4"/>
<sequence>MSKSFSSRKLQILKSVAEFRFNERIRAKEPIDAWRRTGGFLSQLTGQFEILGNLQKSFRLAKPPTSSFKKEREVLKILVWKSAIMSSPRTTSLRIRLGGIEICR</sequence>
<reference evidence="2" key="1">
    <citation type="journal article" date="2019" name="Curr. Biol.">
        <title>Genome Sequence of Striga asiatica Provides Insight into the Evolution of Plant Parasitism.</title>
        <authorList>
            <person name="Yoshida S."/>
            <person name="Kim S."/>
            <person name="Wafula E.K."/>
            <person name="Tanskanen J."/>
            <person name="Kim Y.M."/>
            <person name="Honaas L."/>
            <person name="Yang Z."/>
            <person name="Spallek T."/>
            <person name="Conn C.E."/>
            <person name="Ichihashi Y."/>
            <person name="Cheong K."/>
            <person name="Cui S."/>
            <person name="Der J.P."/>
            <person name="Gundlach H."/>
            <person name="Jiao Y."/>
            <person name="Hori C."/>
            <person name="Ishida J.K."/>
            <person name="Kasahara H."/>
            <person name="Kiba T."/>
            <person name="Kim M.S."/>
            <person name="Koo N."/>
            <person name="Laohavisit A."/>
            <person name="Lee Y.H."/>
            <person name="Lumba S."/>
            <person name="McCourt P."/>
            <person name="Mortimer J.C."/>
            <person name="Mutuku J.M."/>
            <person name="Nomura T."/>
            <person name="Sasaki-Sekimoto Y."/>
            <person name="Seto Y."/>
            <person name="Wang Y."/>
            <person name="Wakatake T."/>
            <person name="Sakakibara H."/>
            <person name="Demura T."/>
            <person name="Yamaguchi S."/>
            <person name="Yoneyama K."/>
            <person name="Manabe R.I."/>
            <person name="Nelson D.C."/>
            <person name="Schulman A.H."/>
            <person name="Timko M.P."/>
            <person name="dePamphilis C.W."/>
            <person name="Choi D."/>
            <person name="Shirasu K."/>
        </authorList>
    </citation>
    <scope>NUCLEOTIDE SEQUENCE [LARGE SCALE GENOMIC DNA]</scope>
    <source>
        <strain evidence="2">cv. UVA1</strain>
    </source>
</reference>
<comment type="caution">
    <text evidence="1">The sequence shown here is derived from an EMBL/GenBank/DDBJ whole genome shotgun (WGS) entry which is preliminary data.</text>
</comment>
<organism evidence="1 2">
    <name type="scientific">Striga asiatica</name>
    <name type="common">Asiatic witchweed</name>
    <name type="synonym">Buchnera asiatica</name>
    <dbReference type="NCBI Taxonomy" id="4170"/>
    <lineage>
        <taxon>Eukaryota</taxon>
        <taxon>Viridiplantae</taxon>
        <taxon>Streptophyta</taxon>
        <taxon>Embryophyta</taxon>
        <taxon>Tracheophyta</taxon>
        <taxon>Spermatophyta</taxon>
        <taxon>Magnoliopsida</taxon>
        <taxon>eudicotyledons</taxon>
        <taxon>Gunneridae</taxon>
        <taxon>Pentapetalae</taxon>
        <taxon>asterids</taxon>
        <taxon>lamiids</taxon>
        <taxon>Lamiales</taxon>
        <taxon>Orobanchaceae</taxon>
        <taxon>Buchnereae</taxon>
        <taxon>Striga</taxon>
    </lineage>
</organism>